<feature type="compositionally biased region" description="Polar residues" evidence="1">
    <location>
        <begin position="51"/>
        <end position="71"/>
    </location>
</feature>
<evidence type="ECO:0000313" key="2">
    <source>
        <dbReference type="EMBL" id="KAK2067878.1"/>
    </source>
</evidence>
<sequence>MACSGEVGEVEHEASRPARGRGLVARRFWTGRFCDNRLRRPSVLMVRKSSRSQPTRFSAPTGSSCASGNTP</sequence>
<accession>A0AAD9MBJ7</accession>
<gene>
    <name evidence="2" type="ORF">P8C59_001582</name>
</gene>
<evidence type="ECO:0000313" key="3">
    <source>
        <dbReference type="Proteomes" id="UP001217918"/>
    </source>
</evidence>
<proteinExistence type="predicted"/>
<name>A0AAD9MBJ7_9PEZI</name>
<reference evidence="2" key="1">
    <citation type="journal article" date="2023" name="Mol. Plant Microbe Interact.">
        <title>Elucidating the Obligate Nature and Biological Capacity of an Invasive Fungal Corn Pathogen.</title>
        <authorList>
            <person name="MacCready J.S."/>
            <person name="Roggenkamp E.M."/>
            <person name="Gdanetz K."/>
            <person name="Chilvers M.I."/>
        </authorList>
    </citation>
    <scope>NUCLEOTIDE SEQUENCE</scope>
    <source>
        <strain evidence="2">PM02</strain>
    </source>
</reference>
<comment type="caution">
    <text evidence="2">The sequence shown here is derived from an EMBL/GenBank/DDBJ whole genome shotgun (WGS) entry which is preliminary data.</text>
</comment>
<dbReference type="Proteomes" id="UP001217918">
    <property type="component" value="Unassembled WGS sequence"/>
</dbReference>
<feature type="region of interest" description="Disordered" evidence="1">
    <location>
        <begin position="1"/>
        <end position="21"/>
    </location>
</feature>
<keyword evidence="3" id="KW-1185">Reference proteome</keyword>
<dbReference type="AlphaFoldDB" id="A0AAD9MBJ7"/>
<feature type="region of interest" description="Disordered" evidence="1">
    <location>
        <begin position="45"/>
        <end position="71"/>
    </location>
</feature>
<evidence type="ECO:0000256" key="1">
    <source>
        <dbReference type="SAM" id="MobiDB-lite"/>
    </source>
</evidence>
<protein>
    <submittedName>
        <fullName evidence="2">Uncharacterized protein</fullName>
    </submittedName>
</protein>
<dbReference type="EMBL" id="JAQQPM010000001">
    <property type="protein sequence ID" value="KAK2067878.1"/>
    <property type="molecule type" value="Genomic_DNA"/>
</dbReference>
<organism evidence="2 3">
    <name type="scientific">Phyllachora maydis</name>
    <dbReference type="NCBI Taxonomy" id="1825666"/>
    <lineage>
        <taxon>Eukaryota</taxon>
        <taxon>Fungi</taxon>
        <taxon>Dikarya</taxon>
        <taxon>Ascomycota</taxon>
        <taxon>Pezizomycotina</taxon>
        <taxon>Sordariomycetes</taxon>
        <taxon>Sordariomycetidae</taxon>
        <taxon>Phyllachorales</taxon>
        <taxon>Phyllachoraceae</taxon>
        <taxon>Phyllachora</taxon>
    </lineage>
</organism>